<comment type="catalytic activity">
    <reaction evidence="1">
        <text>a phosphate monoester + H2O = an alcohol + phosphate</text>
        <dbReference type="Rhea" id="RHEA:15017"/>
        <dbReference type="ChEBI" id="CHEBI:15377"/>
        <dbReference type="ChEBI" id="CHEBI:30879"/>
        <dbReference type="ChEBI" id="CHEBI:43474"/>
        <dbReference type="ChEBI" id="CHEBI:67140"/>
        <dbReference type="EC" id="3.1.3.2"/>
    </reaction>
</comment>
<feature type="signal peptide" evidence="9">
    <location>
        <begin position="1"/>
        <end position="21"/>
    </location>
</feature>
<dbReference type="InterPro" id="IPR029033">
    <property type="entry name" value="His_PPase_superfam"/>
</dbReference>
<dbReference type="EC" id="3.1.3.2" evidence="3"/>
<feature type="region of interest" description="Disordered" evidence="8">
    <location>
        <begin position="377"/>
        <end position="396"/>
    </location>
</feature>
<dbReference type="SUPFAM" id="SSF53254">
    <property type="entry name" value="Phosphoglycerate mutase-like"/>
    <property type="match status" value="1"/>
</dbReference>
<evidence type="ECO:0000256" key="8">
    <source>
        <dbReference type="SAM" id="MobiDB-lite"/>
    </source>
</evidence>
<accession>A0A813SAQ4</accession>
<keyword evidence="11" id="KW-1185">Reference proteome</keyword>
<dbReference type="CDD" id="cd07061">
    <property type="entry name" value="HP_HAP_like"/>
    <property type="match status" value="1"/>
</dbReference>
<protein>
    <recommendedName>
        <fullName evidence="3">acid phosphatase</fullName>
        <ecNumber evidence="3">3.1.3.2</ecNumber>
    </recommendedName>
</protein>
<organism evidence="10 11">
    <name type="scientific">Brachionus calyciflorus</name>
    <dbReference type="NCBI Taxonomy" id="104777"/>
    <lineage>
        <taxon>Eukaryota</taxon>
        <taxon>Metazoa</taxon>
        <taxon>Spiralia</taxon>
        <taxon>Gnathifera</taxon>
        <taxon>Rotifera</taxon>
        <taxon>Eurotatoria</taxon>
        <taxon>Monogononta</taxon>
        <taxon>Pseudotrocha</taxon>
        <taxon>Ploima</taxon>
        <taxon>Brachionidae</taxon>
        <taxon>Brachionus</taxon>
    </lineage>
</organism>
<evidence type="ECO:0000256" key="3">
    <source>
        <dbReference type="ARBA" id="ARBA00012646"/>
    </source>
</evidence>
<dbReference type="Pfam" id="PF00328">
    <property type="entry name" value="His_Phos_2"/>
    <property type="match status" value="1"/>
</dbReference>
<keyword evidence="5" id="KW-0378">Hydrolase</keyword>
<dbReference type="PANTHER" id="PTHR11567:SF211">
    <property type="entry name" value="PROSTATIC ACID PHOSPHATASE"/>
    <property type="match status" value="1"/>
</dbReference>
<evidence type="ECO:0000256" key="1">
    <source>
        <dbReference type="ARBA" id="ARBA00000032"/>
    </source>
</evidence>
<evidence type="ECO:0000313" key="10">
    <source>
        <dbReference type="EMBL" id="CAF0793743.1"/>
    </source>
</evidence>
<proteinExistence type="inferred from homology"/>
<keyword evidence="4 9" id="KW-0732">Signal</keyword>
<feature type="chain" id="PRO_5032834505" description="acid phosphatase" evidence="9">
    <location>
        <begin position="22"/>
        <end position="403"/>
    </location>
</feature>
<dbReference type="GO" id="GO:0003993">
    <property type="term" value="F:acid phosphatase activity"/>
    <property type="evidence" value="ECO:0007669"/>
    <property type="project" value="UniProtKB-EC"/>
</dbReference>
<reference evidence="10" key="1">
    <citation type="submission" date="2021-02" db="EMBL/GenBank/DDBJ databases">
        <authorList>
            <person name="Nowell W R."/>
        </authorList>
    </citation>
    <scope>NUCLEOTIDE SEQUENCE</scope>
    <source>
        <strain evidence="10">Ploen Becks lab</strain>
    </source>
</reference>
<dbReference type="Proteomes" id="UP000663879">
    <property type="component" value="Unassembled WGS sequence"/>
</dbReference>
<dbReference type="InterPro" id="IPR050645">
    <property type="entry name" value="Histidine_acid_phosphatase"/>
</dbReference>
<dbReference type="PANTHER" id="PTHR11567">
    <property type="entry name" value="ACID PHOSPHATASE-RELATED"/>
    <property type="match status" value="1"/>
</dbReference>
<evidence type="ECO:0000256" key="6">
    <source>
        <dbReference type="ARBA" id="ARBA00023157"/>
    </source>
</evidence>
<comment type="caution">
    <text evidence="10">The sequence shown here is derived from an EMBL/GenBank/DDBJ whole genome shotgun (WGS) entry which is preliminary data.</text>
</comment>
<keyword evidence="7" id="KW-0325">Glycoprotein</keyword>
<name>A0A813SAQ4_9BILA</name>
<evidence type="ECO:0000256" key="9">
    <source>
        <dbReference type="SAM" id="SignalP"/>
    </source>
</evidence>
<comment type="similarity">
    <text evidence="2">Belongs to the histidine acid phosphatase family.</text>
</comment>
<dbReference type="Gene3D" id="3.40.50.1240">
    <property type="entry name" value="Phosphoglycerate mutase-like"/>
    <property type="match status" value="1"/>
</dbReference>
<dbReference type="OrthoDB" id="258392at2759"/>
<evidence type="ECO:0000256" key="2">
    <source>
        <dbReference type="ARBA" id="ARBA00005375"/>
    </source>
</evidence>
<sequence>MKVLFFLILFWISFFKRFTQAISESETTLVSIQTVFNHGIRSPLHNYPNNPNDIWSRYSSSLGQLTDLGMKQMYDYGVFLRQKYPSLNSTYDRTRAWALATDHDRNLQSAQMVMTGLFQPNQNTIWIKNSNLTGFYPVPIHTAPVECDQIFHRHSPCPRFNEIQEEARMANVAKENASEGILWKMKCQSNIDLGYYDLWRLGDKALIDAAHGLSVDKYISEEMNRLMDVRNNNFYVSYISTLEQAQLISGALLNQIVSYFYRKISRTTQNELYLYGAFDYYLSGLQRLMSTTSKFTQPNFGAAFIFELRKDSNGNHFVQTLWKDNAFNESITFNPVNVLGCEIMCPVDKFRSLVSPYLVTSFDEICKQKKLTVTSTTSTTTTTTTTTGSTGSKVTTTTTLRMA</sequence>
<dbReference type="EMBL" id="CAJNOC010000703">
    <property type="protein sequence ID" value="CAF0793743.1"/>
    <property type="molecule type" value="Genomic_DNA"/>
</dbReference>
<evidence type="ECO:0000256" key="4">
    <source>
        <dbReference type="ARBA" id="ARBA00022729"/>
    </source>
</evidence>
<evidence type="ECO:0000313" key="11">
    <source>
        <dbReference type="Proteomes" id="UP000663879"/>
    </source>
</evidence>
<gene>
    <name evidence="10" type="ORF">OXX778_LOCUS6103</name>
</gene>
<keyword evidence="6" id="KW-1015">Disulfide bond</keyword>
<evidence type="ECO:0000256" key="7">
    <source>
        <dbReference type="ARBA" id="ARBA00023180"/>
    </source>
</evidence>
<dbReference type="AlphaFoldDB" id="A0A813SAQ4"/>
<evidence type="ECO:0000256" key="5">
    <source>
        <dbReference type="ARBA" id="ARBA00022801"/>
    </source>
</evidence>
<dbReference type="InterPro" id="IPR000560">
    <property type="entry name" value="His_Pase_clade-2"/>
</dbReference>